<dbReference type="GO" id="GO:0000976">
    <property type="term" value="F:transcription cis-regulatory region binding"/>
    <property type="evidence" value="ECO:0007669"/>
    <property type="project" value="TreeGrafter"/>
</dbReference>
<sequence length="350" mass="37036">MPDERTARRVTLREVARAAGVSTATVTRTLQHSPRVEEATRDRVLAAVKELGYTPNPMAQGLRDGRRDGAVGLVTSGFTNVFQAGVAAGAERELRRAGLQMIIASTDEDPGREPAVVRALIDRRVSALLVMPDSDERDHLTPDHTFGTPVVMVGRPTGGLSADLVTTDDDAAVQEATERLIALGHRRIAALAGLRATFPARRRLEGFRRGLAGSTAVEDDPDLVVSELATSEQARGALRDLLCGPNPPTAVLGLNLGISTGVLLERLAGTAPFAFIGFDETEVSAGLGISAIVRDPQDVGRQAARLALARLTEPALPPQTLTLPSHFVARGSGEIPAAELTPGAKRLTKR</sequence>
<name>A0AAU1M186_9ACTN</name>
<dbReference type="EMBL" id="CP108169">
    <property type="protein sequence ID" value="WTQ77543.1"/>
    <property type="molecule type" value="Genomic_DNA"/>
</dbReference>
<keyword evidence="2" id="KW-0238">DNA-binding</keyword>
<organism evidence="5">
    <name type="scientific">Streptomyces sp. NBC_00148</name>
    <dbReference type="NCBI Taxonomy" id="2903626"/>
    <lineage>
        <taxon>Bacteria</taxon>
        <taxon>Bacillati</taxon>
        <taxon>Actinomycetota</taxon>
        <taxon>Actinomycetes</taxon>
        <taxon>Kitasatosporales</taxon>
        <taxon>Streptomycetaceae</taxon>
        <taxon>Streptomyces</taxon>
    </lineage>
</organism>
<accession>A0AAU1M186</accession>
<gene>
    <name evidence="5" type="ORF">OG222_32370</name>
</gene>
<dbReference type="SUPFAM" id="SSF47413">
    <property type="entry name" value="lambda repressor-like DNA-binding domains"/>
    <property type="match status" value="1"/>
</dbReference>
<evidence type="ECO:0000256" key="3">
    <source>
        <dbReference type="ARBA" id="ARBA00023163"/>
    </source>
</evidence>
<proteinExistence type="predicted"/>
<dbReference type="CDD" id="cd01392">
    <property type="entry name" value="HTH_LacI"/>
    <property type="match status" value="1"/>
</dbReference>
<keyword evidence="3" id="KW-0804">Transcription</keyword>
<dbReference type="Pfam" id="PF00532">
    <property type="entry name" value="Peripla_BP_1"/>
    <property type="match status" value="1"/>
</dbReference>
<dbReference type="InterPro" id="IPR010982">
    <property type="entry name" value="Lambda_DNA-bd_dom_sf"/>
</dbReference>
<dbReference type="AlphaFoldDB" id="A0AAU1M186"/>
<evidence type="ECO:0000313" key="5">
    <source>
        <dbReference type="EMBL" id="WTQ77543.1"/>
    </source>
</evidence>
<keyword evidence="1" id="KW-0805">Transcription regulation</keyword>
<dbReference type="SUPFAM" id="SSF53822">
    <property type="entry name" value="Periplasmic binding protein-like I"/>
    <property type="match status" value="1"/>
</dbReference>
<dbReference type="InterPro" id="IPR028082">
    <property type="entry name" value="Peripla_BP_I"/>
</dbReference>
<dbReference type="SMART" id="SM00354">
    <property type="entry name" value="HTH_LACI"/>
    <property type="match status" value="1"/>
</dbReference>
<dbReference type="PROSITE" id="PS50932">
    <property type="entry name" value="HTH_LACI_2"/>
    <property type="match status" value="1"/>
</dbReference>
<dbReference type="InterPro" id="IPR000843">
    <property type="entry name" value="HTH_LacI"/>
</dbReference>
<reference evidence="5" key="1">
    <citation type="submission" date="2022-10" db="EMBL/GenBank/DDBJ databases">
        <title>The complete genomes of actinobacterial strains from the NBC collection.</title>
        <authorList>
            <person name="Joergensen T.S."/>
            <person name="Alvarez Arevalo M."/>
            <person name="Sterndorff E.B."/>
            <person name="Faurdal D."/>
            <person name="Vuksanovic O."/>
            <person name="Mourched A.-S."/>
            <person name="Charusanti P."/>
            <person name="Shaw S."/>
            <person name="Blin K."/>
            <person name="Weber T."/>
        </authorList>
    </citation>
    <scope>NUCLEOTIDE SEQUENCE</scope>
    <source>
        <strain evidence="5">NBC_00148</strain>
    </source>
</reference>
<dbReference type="PANTHER" id="PTHR30146:SF109">
    <property type="entry name" value="HTH-TYPE TRANSCRIPTIONAL REGULATOR GALS"/>
    <property type="match status" value="1"/>
</dbReference>
<dbReference type="PANTHER" id="PTHR30146">
    <property type="entry name" value="LACI-RELATED TRANSCRIPTIONAL REPRESSOR"/>
    <property type="match status" value="1"/>
</dbReference>
<evidence type="ECO:0000256" key="1">
    <source>
        <dbReference type="ARBA" id="ARBA00023015"/>
    </source>
</evidence>
<dbReference type="Gene3D" id="1.10.260.40">
    <property type="entry name" value="lambda repressor-like DNA-binding domains"/>
    <property type="match status" value="1"/>
</dbReference>
<evidence type="ECO:0000256" key="2">
    <source>
        <dbReference type="ARBA" id="ARBA00023125"/>
    </source>
</evidence>
<protein>
    <submittedName>
        <fullName evidence="5">LacI family transcriptional regulator</fullName>
    </submittedName>
</protein>
<dbReference type="Pfam" id="PF00356">
    <property type="entry name" value="LacI"/>
    <property type="match status" value="1"/>
</dbReference>
<dbReference type="Gene3D" id="3.40.50.2300">
    <property type="match status" value="2"/>
</dbReference>
<dbReference type="InterPro" id="IPR001761">
    <property type="entry name" value="Peripla_BP/Lac1_sug-bd_dom"/>
</dbReference>
<dbReference type="GO" id="GO:0003700">
    <property type="term" value="F:DNA-binding transcription factor activity"/>
    <property type="evidence" value="ECO:0007669"/>
    <property type="project" value="TreeGrafter"/>
</dbReference>
<dbReference type="CDD" id="cd06267">
    <property type="entry name" value="PBP1_LacI_sugar_binding-like"/>
    <property type="match status" value="1"/>
</dbReference>
<feature type="domain" description="HTH lacI-type" evidence="4">
    <location>
        <begin position="10"/>
        <end position="64"/>
    </location>
</feature>
<evidence type="ECO:0000259" key="4">
    <source>
        <dbReference type="PROSITE" id="PS50932"/>
    </source>
</evidence>